<keyword evidence="1" id="KW-1133">Transmembrane helix</keyword>
<reference evidence="2 3" key="1">
    <citation type="journal article" date="2015" name="Genome Announc.">
        <title>Complete Genome Sequence of 'Candidatus Liberibacter africanus,' a Bacterium Associated with Citrus Huanglongbing.</title>
        <authorList>
            <person name="Lin H."/>
            <person name="Pietersen G."/>
            <person name="Han C."/>
            <person name="Read D.A."/>
            <person name="Lou B."/>
            <person name="Gupta G."/>
            <person name="Civerolo E.L."/>
        </authorList>
    </citation>
    <scope>NUCLEOTIDE SEQUENCE [LARGE SCALE GENOMIC DNA]</scope>
    <source>
        <strain evidence="2 3">PTSAPSY</strain>
    </source>
</reference>
<evidence type="ECO:0000256" key="1">
    <source>
        <dbReference type="SAM" id="Phobius"/>
    </source>
</evidence>
<proteinExistence type="predicted"/>
<sequence>MEAEVVGGAFGANTVGSVSLPKTKNFDQSMIIPIDYKSSSSSTIYIADKKIIYAYSTLLKDGVNIGSSEVFLSLTSRAYVSLFECIEFILLIAIALFIFCIFVQYCRSKNAFK</sequence>
<dbReference type="EMBL" id="CP004021">
    <property type="protein sequence ID" value="AKK20534.1"/>
    <property type="molecule type" value="Genomic_DNA"/>
</dbReference>
<organism evidence="2 3">
    <name type="scientific">Candidatus Liberibacter africanus PTSAPSY</name>
    <dbReference type="NCBI Taxonomy" id="1277257"/>
    <lineage>
        <taxon>Bacteria</taxon>
        <taxon>Pseudomonadati</taxon>
        <taxon>Pseudomonadota</taxon>
        <taxon>Alphaproteobacteria</taxon>
        <taxon>Hyphomicrobiales</taxon>
        <taxon>Rhizobiaceae</taxon>
        <taxon>Liberibacter</taxon>
    </lineage>
</organism>
<keyword evidence="3" id="KW-1185">Reference proteome</keyword>
<dbReference type="Proteomes" id="UP000035503">
    <property type="component" value="Chromosome"/>
</dbReference>
<name>A0A0G3I3T9_LIBAF</name>
<dbReference type="AlphaFoldDB" id="A0A0G3I3T9"/>
<accession>A0A0G3I3T9</accession>
<keyword evidence="1" id="KW-0812">Transmembrane</keyword>
<evidence type="ECO:0000313" key="3">
    <source>
        <dbReference type="Proteomes" id="UP000035503"/>
    </source>
</evidence>
<dbReference type="KEGG" id="lau:G293_04595"/>
<feature type="transmembrane region" description="Helical" evidence="1">
    <location>
        <begin position="78"/>
        <end position="103"/>
    </location>
</feature>
<evidence type="ECO:0000313" key="2">
    <source>
        <dbReference type="EMBL" id="AKK20534.1"/>
    </source>
</evidence>
<keyword evidence="1" id="KW-0472">Membrane</keyword>
<gene>
    <name evidence="2" type="ORF">G293_04595</name>
</gene>
<protein>
    <submittedName>
        <fullName evidence="2">Uncharacterized protein</fullName>
    </submittedName>
</protein>